<gene>
    <name evidence="1" type="ORF">Slati_2118100</name>
</gene>
<accession>A0AAW2WSM3</accession>
<name>A0AAW2WSM3_9LAMI</name>
<protein>
    <submittedName>
        <fullName evidence="1">Uncharacterized protein</fullName>
    </submittedName>
</protein>
<evidence type="ECO:0000313" key="1">
    <source>
        <dbReference type="EMBL" id="KAL0443954.1"/>
    </source>
</evidence>
<proteinExistence type="predicted"/>
<reference evidence="1" key="1">
    <citation type="submission" date="2020-06" db="EMBL/GenBank/DDBJ databases">
        <authorList>
            <person name="Li T."/>
            <person name="Hu X."/>
            <person name="Zhang T."/>
            <person name="Song X."/>
            <person name="Zhang H."/>
            <person name="Dai N."/>
            <person name="Sheng W."/>
            <person name="Hou X."/>
            <person name="Wei L."/>
        </authorList>
    </citation>
    <scope>NUCLEOTIDE SEQUENCE</scope>
    <source>
        <strain evidence="1">KEN1</strain>
        <tissue evidence="1">Leaf</tissue>
    </source>
</reference>
<sequence length="115" mass="13011">MNWAQRMVLDAAGQAYNQDGAADDDQFQDVLHAAEQPLWNSCATSQLVAIAELVGIKVDCQLSERIYDRISQWGDHIMPRDHSFSLDYYNTKKLIKDLGLPMEKIDACKNGCTLY</sequence>
<dbReference type="EMBL" id="JACGWN010000007">
    <property type="protein sequence ID" value="KAL0443954.1"/>
    <property type="molecule type" value="Genomic_DNA"/>
</dbReference>
<dbReference type="AlphaFoldDB" id="A0AAW2WSM3"/>
<organism evidence="1">
    <name type="scientific">Sesamum latifolium</name>
    <dbReference type="NCBI Taxonomy" id="2727402"/>
    <lineage>
        <taxon>Eukaryota</taxon>
        <taxon>Viridiplantae</taxon>
        <taxon>Streptophyta</taxon>
        <taxon>Embryophyta</taxon>
        <taxon>Tracheophyta</taxon>
        <taxon>Spermatophyta</taxon>
        <taxon>Magnoliopsida</taxon>
        <taxon>eudicotyledons</taxon>
        <taxon>Gunneridae</taxon>
        <taxon>Pentapetalae</taxon>
        <taxon>asterids</taxon>
        <taxon>lamiids</taxon>
        <taxon>Lamiales</taxon>
        <taxon>Pedaliaceae</taxon>
        <taxon>Sesamum</taxon>
    </lineage>
</organism>
<reference evidence="1" key="2">
    <citation type="journal article" date="2024" name="Plant">
        <title>Genomic evolution and insights into agronomic trait innovations of Sesamum species.</title>
        <authorList>
            <person name="Miao H."/>
            <person name="Wang L."/>
            <person name="Qu L."/>
            <person name="Liu H."/>
            <person name="Sun Y."/>
            <person name="Le M."/>
            <person name="Wang Q."/>
            <person name="Wei S."/>
            <person name="Zheng Y."/>
            <person name="Lin W."/>
            <person name="Duan Y."/>
            <person name="Cao H."/>
            <person name="Xiong S."/>
            <person name="Wang X."/>
            <person name="Wei L."/>
            <person name="Li C."/>
            <person name="Ma Q."/>
            <person name="Ju M."/>
            <person name="Zhao R."/>
            <person name="Li G."/>
            <person name="Mu C."/>
            <person name="Tian Q."/>
            <person name="Mei H."/>
            <person name="Zhang T."/>
            <person name="Gao T."/>
            <person name="Zhang H."/>
        </authorList>
    </citation>
    <scope>NUCLEOTIDE SEQUENCE</scope>
    <source>
        <strain evidence="1">KEN1</strain>
    </source>
</reference>
<comment type="caution">
    <text evidence="1">The sequence shown here is derived from an EMBL/GenBank/DDBJ whole genome shotgun (WGS) entry which is preliminary data.</text>
</comment>